<proteinExistence type="predicted"/>
<dbReference type="GO" id="GO:0045493">
    <property type="term" value="P:xylan catabolic process"/>
    <property type="evidence" value="ECO:0007669"/>
    <property type="project" value="UniProtKB-KW"/>
</dbReference>
<dbReference type="PANTHER" id="PTHR31490:SF1">
    <property type="entry name" value="ENDO-1,4-BETA-XYLANASE 1"/>
    <property type="match status" value="1"/>
</dbReference>
<organism evidence="5 6">
    <name type="scientific">Lunatimonas lonarensis</name>
    <dbReference type="NCBI Taxonomy" id="1232681"/>
    <lineage>
        <taxon>Bacteria</taxon>
        <taxon>Pseudomonadati</taxon>
        <taxon>Bacteroidota</taxon>
        <taxon>Cytophagia</taxon>
        <taxon>Cytophagales</taxon>
        <taxon>Cyclobacteriaceae</taxon>
    </lineage>
</organism>
<dbReference type="InterPro" id="IPR001000">
    <property type="entry name" value="GH10_dom"/>
</dbReference>
<dbReference type="SMART" id="SM00633">
    <property type="entry name" value="Glyco_10"/>
    <property type="match status" value="1"/>
</dbReference>
<gene>
    <name evidence="5" type="ORF">ADIS_4714</name>
</gene>
<evidence type="ECO:0000256" key="3">
    <source>
        <dbReference type="ARBA" id="ARBA00023326"/>
    </source>
</evidence>
<protein>
    <submittedName>
        <fullName evidence="5">Putative endo-1,4-beta-xylanase</fullName>
    </submittedName>
</protein>
<dbReference type="STRING" id="1232681.ADIS_4714"/>
<keyword evidence="3" id="KW-0624">Polysaccharide degradation</keyword>
<evidence type="ECO:0000313" key="6">
    <source>
        <dbReference type="Proteomes" id="UP000013909"/>
    </source>
</evidence>
<comment type="caution">
    <text evidence="5">The sequence shown here is derived from an EMBL/GenBank/DDBJ whole genome shotgun (WGS) entry which is preliminary data.</text>
</comment>
<name>R7ZL47_9BACT</name>
<evidence type="ECO:0000259" key="4">
    <source>
        <dbReference type="PROSITE" id="PS51760"/>
    </source>
</evidence>
<evidence type="ECO:0000313" key="5">
    <source>
        <dbReference type="EMBL" id="EON74813.1"/>
    </source>
</evidence>
<dbReference type="InterPro" id="IPR044846">
    <property type="entry name" value="GH10"/>
</dbReference>
<keyword evidence="1 5" id="KW-0378">Hydrolase</keyword>
<keyword evidence="5" id="KW-0858">Xylan degradation</keyword>
<keyword evidence="6" id="KW-1185">Reference proteome</keyword>
<feature type="domain" description="GH10" evidence="4">
    <location>
        <begin position="83"/>
        <end position="379"/>
    </location>
</feature>
<keyword evidence="2" id="KW-0119">Carbohydrate metabolism</keyword>
<dbReference type="OrthoDB" id="9809277at2"/>
<keyword evidence="5" id="KW-0326">Glycosidase</keyword>
<reference evidence="5 6" key="1">
    <citation type="submission" date="2013-02" db="EMBL/GenBank/DDBJ databases">
        <title>A novel strain isolated from Lonar lake, Maharashtra, India.</title>
        <authorList>
            <person name="Singh A."/>
        </authorList>
    </citation>
    <scope>NUCLEOTIDE SEQUENCE [LARGE SCALE GENOMIC DNA]</scope>
    <source>
        <strain evidence="5 6">AK24</strain>
    </source>
</reference>
<dbReference type="SUPFAM" id="SSF51445">
    <property type="entry name" value="(Trans)glycosidases"/>
    <property type="match status" value="1"/>
</dbReference>
<dbReference type="Proteomes" id="UP000013909">
    <property type="component" value="Unassembled WGS sequence"/>
</dbReference>
<dbReference type="PROSITE" id="PS51760">
    <property type="entry name" value="GH10_2"/>
    <property type="match status" value="1"/>
</dbReference>
<dbReference type="PANTHER" id="PTHR31490">
    <property type="entry name" value="GLYCOSYL HYDROLASE"/>
    <property type="match status" value="1"/>
</dbReference>
<dbReference type="Gene3D" id="3.20.20.80">
    <property type="entry name" value="Glycosidases"/>
    <property type="match status" value="1"/>
</dbReference>
<accession>R7ZL47</accession>
<dbReference type="GO" id="GO:0004553">
    <property type="term" value="F:hydrolase activity, hydrolyzing O-glycosyl compounds"/>
    <property type="evidence" value="ECO:0007669"/>
    <property type="project" value="InterPro"/>
</dbReference>
<evidence type="ECO:0000256" key="1">
    <source>
        <dbReference type="ARBA" id="ARBA00022801"/>
    </source>
</evidence>
<dbReference type="AlphaFoldDB" id="R7ZL47"/>
<evidence type="ECO:0000256" key="2">
    <source>
        <dbReference type="ARBA" id="ARBA00023277"/>
    </source>
</evidence>
<dbReference type="EMBL" id="AQHR01000120">
    <property type="protein sequence ID" value="EON74813.1"/>
    <property type="molecule type" value="Genomic_DNA"/>
</dbReference>
<dbReference type="InterPro" id="IPR017853">
    <property type="entry name" value="GH"/>
</dbReference>
<dbReference type="Pfam" id="PF00331">
    <property type="entry name" value="Glyco_hydro_10"/>
    <property type="match status" value="1"/>
</dbReference>
<sequence length="433" mass="49997">MLAITYLLVLTEIFMAIRELNVSSLLLLFMILYPVSLFGQVETDDSRIDKHRKGHLKVYAKPGEEVHIRQLSHEFWFGAALSNGFVGSMSEADKEQYAEKFLKNFNSAVTENALKWHSMEKEKGVVDYGVVDALLAWTDQHHIPLRGHNIFWGIPKFVQEWLKDLDDESLEQTLRVRALDVSTRYRGRFAGYDLNNEMVHGNYYEDRLGPEITKKMVDWSHQGDPDAQLFLNDYDILTGNRLDDYLRQIRGLIAQGVRIAGIGVQGHLHGDSFDRNELRRALDSLAVFGLPILVTEFNVPGQRSKYYRENIRELTPEEERFTAAELVDYYRICFAHPSVEGILMWGFWAGANWIPASSLYRRDWSPTALADAYQNLVYRQWWTEHRATVDQNGFLSLPAFYGTYEVKVGEDVRKVSLERGRGSVHVDFFRASK</sequence>